<dbReference type="InterPro" id="IPR000961">
    <property type="entry name" value="AGC-kinase_C"/>
</dbReference>
<dbReference type="GO" id="GO:0004674">
    <property type="term" value="F:protein serine/threonine kinase activity"/>
    <property type="evidence" value="ECO:0007669"/>
    <property type="project" value="UniProtKB-KW"/>
</dbReference>
<evidence type="ECO:0000256" key="2">
    <source>
        <dbReference type="ARBA" id="ARBA00022679"/>
    </source>
</evidence>
<sequence length="142" mass="16467">MEMNPDFPGALFDPDAADFCRRLLEKNEKTRLGTNGCEEIMAHPWFKNMNWESVLSDRKRPPYVPPKDVNAASQSEIGNFTEDKQIQECVIDARDESYYKDWDWTNPHAYAAEVIEFLIYERETGEPLIPILQQSTCCCDIL</sequence>
<evidence type="ECO:0000256" key="5">
    <source>
        <dbReference type="ARBA" id="ARBA00022840"/>
    </source>
</evidence>
<dbReference type="SUPFAM" id="SSF56112">
    <property type="entry name" value="Protein kinase-like (PK-like)"/>
    <property type="match status" value="1"/>
</dbReference>
<dbReference type="Gene3D" id="1.10.510.10">
    <property type="entry name" value="Transferase(Phosphotransferase) domain 1"/>
    <property type="match status" value="1"/>
</dbReference>
<reference evidence="7" key="1">
    <citation type="submission" date="2021-01" db="EMBL/GenBank/DDBJ databases">
        <authorList>
            <person name="Corre E."/>
            <person name="Pelletier E."/>
            <person name="Niang G."/>
            <person name="Scheremetjew M."/>
            <person name="Finn R."/>
            <person name="Kale V."/>
            <person name="Holt S."/>
            <person name="Cochrane G."/>
            <person name="Meng A."/>
            <person name="Brown T."/>
            <person name="Cohen L."/>
        </authorList>
    </citation>
    <scope>NUCLEOTIDE SEQUENCE</scope>
    <source>
        <strain evidence="7">CCMP3328</strain>
    </source>
</reference>
<keyword evidence="2" id="KW-0808">Transferase</keyword>
<gene>
    <name evidence="7" type="ORF">CAUS1442_LOCUS12822</name>
</gene>
<organism evidence="7">
    <name type="scientific">Craspedostauros australis</name>
    <dbReference type="NCBI Taxonomy" id="1486917"/>
    <lineage>
        <taxon>Eukaryota</taxon>
        <taxon>Sar</taxon>
        <taxon>Stramenopiles</taxon>
        <taxon>Ochrophyta</taxon>
        <taxon>Bacillariophyta</taxon>
        <taxon>Bacillariophyceae</taxon>
        <taxon>Bacillariophycidae</taxon>
        <taxon>Naviculales</taxon>
        <taxon>Naviculaceae</taxon>
        <taxon>Craspedostauros</taxon>
    </lineage>
</organism>
<keyword evidence="3" id="KW-0547">Nucleotide-binding</keyword>
<evidence type="ECO:0000256" key="4">
    <source>
        <dbReference type="ARBA" id="ARBA00022777"/>
    </source>
</evidence>
<name>A0A7S0F4V0_9STRA</name>
<dbReference type="PANTHER" id="PTHR24355:SF18">
    <property type="entry name" value="G PROTEIN-COUPLED RECEPTOR KINASE"/>
    <property type="match status" value="1"/>
</dbReference>
<evidence type="ECO:0000256" key="3">
    <source>
        <dbReference type="ARBA" id="ARBA00022741"/>
    </source>
</evidence>
<protein>
    <recommendedName>
        <fullName evidence="6">AGC-kinase C-terminal domain-containing protein</fullName>
    </recommendedName>
</protein>
<keyword evidence="5" id="KW-0067">ATP-binding</keyword>
<feature type="domain" description="AGC-kinase C-terminal" evidence="6">
    <location>
        <begin position="47"/>
        <end position="114"/>
    </location>
</feature>
<accession>A0A7S0F4V0</accession>
<dbReference type="AlphaFoldDB" id="A0A7S0F4V0"/>
<dbReference type="EMBL" id="HBEF01020733">
    <property type="protein sequence ID" value="CAD8340688.1"/>
    <property type="molecule type" value="Transcribed_RNA"/>
</dbReference>
<dbReference type="PROSITE" id="PS51285">
    <property type="entry name" value="AGC_KINASE_CTER"/>
    <property type="match status" value="1"/>
</dbReference>
<dbReference type="InterPro" id="IPR011009">
    <property type="entry name" value="Kinase-like_dom_sf"/>
</dbReference>
<keyword evidence="4" id="KW-0418">Kinase</keyword>
<evidence type="ECO:0000256" key="1">
    <source>
        <dbReference type="ARBA" id="ARBA00022527"/>
    </source>
</evidence>
<keyword evidence="1" id="KW-0723">Serine/threonine-protein kinase</keyword>
<proteinExistence type="predicted"/>
<dbReference type="PANTHER" id="PTHR24355">
    <property type="entry name" value="G PROTEIN-COUPLED RECEPTOR KINASE/RIBOSOMAL PROTEIN S6 KINASE"/>
    <property type="match status" value="1"/>
</dbReference>
<evidence type="ECO:0000313" key="7">
    <source>
        <dbReference type="EMBL" id="CAD8340688.1"/>
    </source>
</evidence>
<evidence type="ECO:0000259" key="6">
    <source>
        <dbReference type="PROSITE" id="PS51285"/>
    </source>
</evidence>
<dbReference type="Gene3D" id="3.30.200.20">
    <property type="entry name" value="Phosphorylase Kinase, domain 1"/>
    <property type="match status" value="1"/>
</dbReference>
<dbReference type="GO" id="GO:0005524">
    <property type="term" value="F:ATP binding"/>
    <property type="evidence" value="ECO:0007669"/>
    <property type="project" value="UniProtKB-KW"/>
</dbReference>